<evidence type="ECO:0000256" key="19">
    <source>
        <dbReference type="ARBA" id="ARBA00047853"/>
    </source>
</evidence>
<keyword evidence="6" id="KW-0479">Metal-binding</keyword>
<accession>A0A1X2EDH6</accession>
<evidence type="ECO:0000256" key="9">
    <source>
        <dbReference type="ARBA" id="ARBA00023002"/>
    </source>
</evidence>
<dbReference type="GO" id="GO:0004497">
    <property type="term" value="F:monooxygenase activity"/>
    <property type="evidence" value="ECO:0007669"/>
    <property type="project" value="UniProtKB-ARBA"/>
</dbReference>
<evidence type="ECO:0000256" key="18">
    <source>
        <dbReference type="ARBA" id="ARBA00046982"/>
    </source>
</evidence>
<keyword evidence="13" id="KW-0443">Lipid metabolism</keyword>
<dbReference type="PANTHER" id="PTHR21266:SF32">
    <property type="entry name" value="CHOLESTEROL 7-DESATURASE NVD"/>
    <property type="match status" value="1"/>
</dbReference>
<evidence type="ECO:0000256" key="4">
    <source>
        <dbReference type="ARBA" id="ARBA00022692"/>
    </source>
</evidence>
<comment type="similarity">
    <text evidence="15">Belongs to the cholesterol 7-desaturase family.</text>
</comment>
<dbReference type="Pfam" id="PF19298">
    <property type="entry name" value="KshA_C"/>
    <property type="match status" value="1"/>
</dbReference>
<dbReference type="GO" id="GO:0016042">
    <property type="term" value="P:lipid catabolic process"/>
    <property type="evidence" value="ECO:0007669"/>
    <property type="project" value="UniProtKB-KW"/>
</dbReference>
<dbReference type="EC" id="1.14.19.21" evidence="16"/>
<gene>
    <name evidence="22" type="ORF">AWC27_03420</name>
</gene>
<keyword evidence="10" id="KW-0408">Iron</keyword>
<evidence type="ECO:0000256" key="17">
    <source>
        <dbReference type="ARBA" id="ARBA00030944"/>
    </source>
</evidence>
<dbReference type="EMBL" id="LQPW01000120">
    <property type="protein sequence ID" value="ORW98455.1"/>
    <property type="molecule type" value="Genomic_DNA"/>
</dbReference>
<evidence type="ECO:0000256" key="1">
    <source>
        <dbReference type="ARBA" id="ARBA00001962"/>
    </source>
</evidence>
<dbReference type="AlphaFoldDB" id="A0A1X2EDH6"/>
<dbReference type="GO" id="GO:0016020">
    <property type="term" value="C:membrane"/>
    <property type="evidence" value="ECO:0007669"/>
    <property type="project" value="UniProtKB-SubCell"/>
</dbReference>
<keyword evidence="8" id="KW-1133">Transmembrane helix</keyword>
<evidence type="ECO:0000256" key="10">
    <source>
        <dbReference type="ARBA" id="ARBA00023004"/>
    </source>
</evidence>
<comment type="catalytic activity">
    <reaction evidence="19">
        <text>cholesterol + NADH + O2 + H(+) = 7-dehydrocholesterol + NAD(+) + 2 H2O</text>
        <dbReference type="Rhea" id="RHEA:51644"/>
        <dbReference type="ChEBI" id="CHEBI:15377"/>
        <dbReference type="ChEBI" id="CHEBI:15378"/>
        <dbReference type="ChEBI" id="CHEBI:15379"/>
        <dbReference type="ChEBI" id="CHEBI:16113"/>
        <dbReference type="ChEBI" id="CHEBI:17759"/>
        <dbReference type="ChEBI" id="CHEBI:57540"/>
        <dbReference type="ChEBI" id="CHEBI:57945"/>
        <dbReference type="EC" id="1.14.19.21"/>
    </reaction>
    <physiologicalReaction direction="left-to-right" evidence="19">
        <dbReference type="Rhea" id="RHEA:51645"/>
    </physiologicalReaction>
</comment>
<proteinExistence type="inferred from homology"/>
<evidence type="ECO:0000259" key="21">
    <source>
        <dbReference type="PROSITE" id="PS51296"/>
    </source>
</evidence>
<dbReference type="InterPro" id="IPR050584">
    <property type="entry name" value="Cholesterol_7-desaturase"/>
</dbReference>
<dbReference type="InterPro" id="IPR017941">
    <property type="entry name" value="Rieske_2Fe-2S"/>
</dbReference>
<comment type="subcellular location">
    <subcellularLocation>
        <location evidence="2">Membrane</location>
    </subcellularLocation>
</comment>
<dbReference type="SUPFAM" id="SSF55961">
    <property type="entry name" value="Bet v1-like"/>
    <property type="match status" value="1"/>
</dbReference>
<evidence type="ECO:0000256" key="14">
    <source>
        <dbReference type="ARBA" id="ARBA00025712"/>
    </source>
</evidence>
<comment type="subunit">
    <text evidence="18">Homotrimer. The two-component system 3-ketosteroid-9-alpha-monooxygenase is composed of an oxygenase component KshA and a reductase component KshB.</text>
</comment>
<evidence type="ECO:0000313" key="23">
    <source>
        <dbReference type="Proteomes" id="UP000193317"/>
    </source>
</evidence>
<feature type="domain" description="Rieske" evidence="21">
    <location>
        <begin position="12"/>
        <end position="116"/>
    </location>
</feature>
<dbReference type="PROSITE" id="PS51296">
    <property type="entry name" value="RIESKE"/>
    <property type="match status" value="1"/>
</dbReference>
<dbReference type="SUPFAM" id="SSF50022">
    <property type="entry name" value="ISP domain"/>
    <property type="match status" value="1"/>
</dbReference>
<dbReference type="GO" id="GO:0170056">
    <property type="term" value="F:cholesterol 7-desaturase [NAD(P)H] activity"/>
    <property type="evidence" value="ECO:0007669"/>
    <property type="project" value="UniProtKB-EC"/>
</dbReference>
<evidence type="ECO:0000256" key="15">
    <source>
        <dbReference type="ARBA" id="ARBA00025729"/>
    </source>
</evidence>
<dbReference type="GO" id="GO:0008203">
    <property type="term" value="P:cholesterol metabolic process"/>
    <property type="evidence" value="ECO:0007669"/>
    <property type="project" value="InterPro"/>
</dbReference>
<comment type="pathway">
    <text evidence="14">Steroid hormone biosynthesis; dafachronic acid biosynthesis.</text>
</comment>
<keyword evidence="11" id="KW-0411">Iron-sulfur</keyword>
<name>A0A1X2EDH6_MYCSZ</name>
<organism evidence="22 23">
    <name type="scientific">Mycobacterium szulgai</name>
    <dbReference type="NCBI Taxonomy" id="1787"/>
    <lineage>
        <taxon>Bacteria</taxon>
        <taxon>Bacillati</taxon>
        <taxon>Actinomycetota</taxon>
        <taxon>Actinomycetes</taxon>
        <taxon>Mycobacteriales</taxon>
        <taxon>Mycobacteriaceae</taxon>
        <taxon>Mycobacterium</taxon>
    </lineage>
</organism>
<comment type="cofactor">
    <cofactor evidence="1">
        <name>Fe cation</name>
        <dbReference type="ChEBI" id="CHEBI:24875"/>
    </cofactor>
</comment>
<evidence type="ECO:0000256" key="12">
    <source>
        <dbReference type="ARBA" id="ARBA00023136"/>
    </source>
</evidence>
<comment type="catalytic activity">
    <reaction evidence="20">
        <text>cholesterol + NADPH + O2 + H(+) = 7-dehydrocholesterol + NADP(+) + 2 H2O</text>
        <dbReference type="Rhea" id="RHEA:45024"/>
        <dbReference type="ChEBI" id="CHEBI:15377"/>
        <dbReference type="ChEBI" id="CHEBI:15378"/>
        <dbReference type="ChEBI" id="CHEBI:15379"/>
        <dbReference type="ChEBI" id="CHEBI:16113"/>
        <dbReference type="ChEBI" id="CHEBI:17759"/>
        <dbReference type="ChEBI" id="CHEBI:57783"/>
        <dbReference type="ChEBI" id="CHEBI:58349"/>
        <dbReference type="EC" id="1.14.19.21"/>
    </reaction>
    <physiologicalReaction direction="left-to-right" evidence="20">
        <dbReference type="Rhea" id="RHEA:45025"/>
    </physiologicalReaction>
</comment>
<evidence type="ECO:0000256" key="8">
    <source>
        <dbReference type="ARBA" id="ARBA00022989"/>
    </source>
</evidence>
<evidence type="ECO:0000256" key="5">
    <source>
        <dbReference type="ARBA" id="ARBA00022714"/>
    </source>
</evidence>
<keyword evidence="23" id="KW-1185">Reference proteome</keyword>
<dbReference type="GO" id="GO:0005737">
    <property type="term" value="C:cytoplasm"/>
    <property type="evidence" value="ECO:0007669"/>
    <property type="project" value="TreeGrafter"/>
</dbReference>
<dbReference type="Proteomes" id="UP000193317">
    <property type="component" value="Unassembled WGS sequence"/>
</dbReference>
<keyword evidence="5" id="KW-0001">2Fe-2S</keyword>
<evidence type="ECO:0000256" key="11">
    <source>
        <dbReference type="ARBA" id="ARBA00023014"/>
    </source>
</evidence>
<keyword evidence="7" id="KW-0442">Lipid degradation</keyword>
<reference evidence="22 23" key="1">
    <citation type="submission" date="2016-01" db="EMBL/GenBank/DDBJ databases">
        <title>The new phylogeny of the genus Mycobacterium.</title>
        <authorList>
            <person name="Tarcisio F."/>
            <person name="Conor M."/>
            <person name="Antonella G."/>
            <person name="Elisabetta G."/>
            <person name="Giulia F.S."/>
            <person name="Sara T."/>
            <person name="Anna F."/>
            <person name="Clotilde B."/>
            <person name="Roberto B."/>
            <person name="Veronica D.S."/>
            <person name="Fabio R."/>
            <person name="Monica P."/>
            <person name="Olivier J."/>
            <person name="Enrico T."/>
            <person name="Nicola S."/>
        </authorList>
    </citation>
    <scope>NUCLEOTIDE SEQUENCE [LARGE SCALE GENOMIC DNA]</scope>
    <source>
        <strain evidence="22 23">DSM 44166</strain>
    </source>
</reference>
<evidence type="ECO:0000256" key="6">
    <source>
        <dbReference type="ARBA" id="ARBA00022723"/>
    </source>
</evidence>
<evidence type="ECO:0000256" key="3">
    <source>
        <dbReference type="ARBA" id="ARBA00004972"/>
    </source>
</evidence>
<dbReference type="OrthoDB" id="5243643at2"/>
<evidence type="ECO:0000313" key="22">
    <source>
        <dbReference type="EMBL" id="ORW98455.1"/>
    </source>
</evidence>
<dbReference type="InterPro" id="IPR045605">
    <property type="entry name" value="KshA-like_C"/>
</dbReference>
<evidence type="ECO:0000256" key="13">
    <source>
        <dbReference type="ARBA" id="ARBA00023221"/>
    </source>
</evidence>
<dbReference type="CDD" id="cd03469">
    <property type="entry name" value="Rieske_RO_Alpha_N"/>
    <property type="match status" value="1"/>
</dbReference>
<dbReference type="GO" id="GO:0046872">
    <property type="term" value="F:metal ion binding"/>
    <property type="evidence" value="ECO:0007669"/>
    <property type="project" value="UniProtKB-KW"/>
</dbReference>
<protein>
    <recommendedName>
        <fullName evidence="16">cholesterol 7-desaturase</fullName>
        <ecNumber evidence="16">1.14.19.21</ecNumber>
    </recommendedName>
    <alternativeName>
        <fullName evidence="17">Rieske-type oxygenase</fullName>
    </alternativeName>
</protein>
<dbReference type="Gene3D" id="2.102.10.10">
    <property type="entry name" value="Rieske [2Fe-2S] iron-sulphur domain"/>
    <property type="match status" value="1"/>
</dbReference>
<keyword evidence="4" id="KW-0812">Transmembrane</keyword>
<dbReference type="InterPro" id="IPR036922">
    <property type="entry name" value="Rieske_2Fe-2S_sf"/>
</dbReference>
<evidence type="ECO:0000256" key="7">
    <source>
        <dbReference type="ARBA" id="ARBA00022963"/>
    </source>
</evidence>
<sequence>MKVLFTWKVTGWLMVGWSPQFPAVEVGPLRYLGEVLVAYRDEPGELHVLEAHCKHLGARIGHRGTIVDDCVKCPFHGWRWGPDGTNRYIPYQPDRPNRRLRLRVFPVLEQYGCVFVWHHPHGNRPHWEMPDIFTSFPQFEIDPAAHYRPYRMALRIHSHVFGRGGAISAFADASNHRLIFACTPVDDRSSNMFYAIWWPRNAGDASDVPPEDVRERVEKQHLVTVWDDLNIWRYQNYVEHPALSKVDAKPCKALRNWATQCYDVSPRDDIIATA</sequence>
<dbReference type="Pfam" id="PF00355">
    <property type="entry name" value="Rieske"/>
    <property type="match status" value="1"/>
</dbReference>
<dbReference type="GO" id="GO:0051537">
    <property type="term" value="F:2 iron, 2 sulfur cluster binding"/>
    <property type="evidence" value="ECO:0007669"/>
    <property type="project" value="UniProtKB-KW"/>
</dbReference>
<keyword evidence="12" id="KW-0472">Membrane</keyword>
<keyword evidence="13" id="KW-0753">Steroid metabolism</keyword>
<comment type="caution">
    <text evidence="22">The sequence shown here is derived from an EMBL/GenBank/DDBJ whole genome shotgun (WGS) entry which is preliminary data.</text>
</comment>
<keyword evidence="9" id="KW-0560">Oxidoreductase</keyword>
<evidence type="ECO:0000256" key="2">
    <source>
        <dbReference type="ARBA" id="ARBA00004370"/>
    </source>
</evidence>
<evidence type="ECO:0000256" key="20">
    <source>
        <dbReference type="ARBA" id="ARBA00049548"/>
    </source>
</evidence>
<dbReference type="PANTHER" id="PTHR21266">
    <property type="entry name" value="IRON-SULFUR DOMAIN CONTAINING PROTEIN"/>
    <property type="match status" value="1"/>
</dbReference>
<evidence type="ECO:0000256" key="16">
    <source>
        <dbReference type="ARBA" id="ARBA00026095"/>
    </source>
</evidence>
<comment type="pathway">
    <text evidence="3">Hormone biosynthesis.</text>
</comment>
<dbReference type="RefSeq" id="WP_085671449.1">
    <property type="nucleotide sequence ID" value="NZ_JACKRU010000234.1"/>
</dbReference>